<evidence type="ECO:0000259" key="1">
    <source>
        <dbReference type="Pfam" id="PF13676"/>
    </source>
</evidence>
<reference evidence="2 3" key="1">
    <citation type="submission" date="2019-03" db="EMBL/GenBank/DDBJ databases">
        <title>Deep subsurface shale carbon reservoir microbial communities from Ohio and West Virginia, USA.</title>
        <authorList>
            <person name="Wrighton K."/>
        </authorList>
    </citation>
    <scope>NUCLEOTIDE SEQUENCE [LARGE SCALE GENOMIC DNA]</scope>
    <source>
        <strain evidence="2 3">UTICA-S4D12</strain>
    </source>
</reference>
<dbReference type="Pfam" id="PF18163">
    <property type="entry name" value="LD_cluster2"/>
    <property type="match status" value="1"/>
</dbReference>
<dbReference type="Proteomes" id="UP000295758">
    <property type="component" value="Unassembled WGS sequence"/>
</dbReference>
<dbReference type="EMBL" id="SOAA01000023">
    <property type="protein sequence ID" value="TDS28027.1"/>
    <property type="molecule type" value="Genomic_DNA"/>
</dbReference>
<dbReference type="AlphaFoldDB" id="A0A4R7E136"/>
<evidence type="ECO:0000313" key="2">
    <source>
        <dbReference type="EMBL" id="TDS28027.1"/>
    </source>
</evidence>
<proteinExistence type="predicted"/>
<accession>A0A4R7E136</accession>
<dbReference type="InterPro" id="IPR041160">
    <property type="entry name" value="LD_cluster2"/>
</dbReference>
<dbReference type="Pfam" id="PF13676">
    <property type="entry name" value="TIR_2"/>
    <property type="match status" value="1"/>
</dbReference>
<dbReference type="Gene3D" id="3.40.50.10140">
    <property type="entry name" value="Toll/interleukin-1 receptor homology (TIR) domain"/>
    <property type="match status" value="1"/>
</dbReference>
<comment type="caution">
    <text evidence="2">The sequence shown here is derived from an EMBL/GenBank/DDBJ whole genome shotgun (WGS) entry which is preliminary data.</text>
</comment>
<dbReference type="InterPro" id="IPR035897">
    <property type="entry name" value="Toll_tir_struct_dom_sf"/>
</dbReference>
<feature type="domain" description="TIR" evidence="1">
    <location>
        <begin position="173"/>
        <end position="258"/>
    </location>
</feature>
<gene>
    <name evidence="2" type="ORF">BY453_1235</name>
</gene>
<evidence type="ECO:0000313" key="3">
    <source>
        <dbReference type="Proteomes" id="UP000295758"/>
    </source>
</evidence>
<dbReference type="GO" id="GO:0007165">
    <property type="term" value="P:signal transduction"/>
    <property type="evidence" value="ECO:0007669"/>
    <property type="project" value="InterPro"/>
</dbReference>
<sequence>MYKTPFQIYILWHDDFNPGKELAEYIFKKINRDPDNITFKEIGIPVKFRNLEENELNIQYDDAAKTAIVILVDDHMTIDPKWEKYITNIRTNSDVLLFPVAINSNSFSFHRRLKKSNFIRMNDLGEIKNIFNKTEDIDEIDFQKIFLLNQLLHEFTRELYSFDNSDPGSPLKIFISHTKTDGIDTARKLKKYIDSITRADSFFDATDIEVGYEFWEKIKREIDNSFLVMINSDKYSNSSWCRKEVLLAKKSNRPILNINTVENEEIRSFPYMGNVKSIRINKESGFKDYFYVITEIYREAVRYKYNELKLKKFLKEEGLNSKYLVNYPELLDFCNGDLDDKSKIVYPDPPLSEEEINLLKKDNEYFTPLTYFLKNRNLLKDKKIAFSISETSKKQKELKFYVLKNVMSELVRYIFYFGGDIYYGGSLKYDEEGNFNLLKTMLEVLELYFNYEKADDKRIYNYVPQKISNKISVNYKARYKNLLEIIECGQNEGSNITKDKKTELEEWIDDLSIMRNKIIDEIDAVILMGGKYFNYSGKYPGLLEEFLLAIKKQKTIFLLGGFGGVTKEIINLLKGKDSEYLSEVKQLEKNSSEYRTYYSNNIILKYSDIKDKINNLDYRNLNNGLSEEENRMLFRTEDSHQIISLIIKGLASKK</sequence>
<dbReference type="RefSeq" id="WP_133618272.1">
    <property type="nucleotide sequence ID" value="NZ_SOAA01000023.1"/>
</dbReference>
<organism evidence="2 3">
    <name type="scientific">Halanaerobium congolense</name>
    <dbReference type="NCBI Taxonomy" id="54121"/>
    <lineage>
        <taxon>Bacteria</taxon>
        <taxon>Bacillati</taxon>
        <taxon>Bacillota</taxon>
        <taxon>Clostridia</taxon>
        <taxon>Halanaerobiales</taxon>
        <taxon>Halanaerobiaceae</taxon>
        <taxon>Halanaerobium</taxon>
    </lineage>
</organism>
<name>A0A4R7E136_9FIRM</name>
<dbReference type="InterPro" id="IPR000157">
    <property type="entry name" value="TIR_dom"/>
</dbReference>
<dbReference type="SUPFAM" id="SSF52200">
    <property type="entry name" value="Toll/Interleukin receptor TIR domain"/>
    <property type="match status" value="1"/>
</dbReference>
<protein>
    <submittedName>
        <fullName evidence="2">TIR domain-containing protein</fullName>
    </submittedName>
</protein>